<reference evidence="6 7" key="1">
    <citation type="submission" date="2018-02" db="EMBL/GenBank/DDBJ databases">
        <title>The genomes of Aspergillus section Nigri reveals drivers in fungal speciation.</title>
        <authorList>
            <consortium name="DOE Joint Genome Institute"/>
            <person name="Vesth T.C."/>
            <person name="Nybo J."/>
            <person name="Theobald S."/>
            <person name="Brandl J."/>
            <person name="Frisvad J.C."/>
            <person name="Nielsen K.F."/>
            <person name="Lyhne E.K."/>
            <person name="Kogle M.E."/>
            <person name="Kuo A."/>
            <person name="Riley R."/>
            <person name="Clum A."/>
            <person name="Nolan M."/>
            <person name="Lipzen A."/>
            <person name="Salamov A."/>
            <person name="Henrissat B."/>
            <person name="Wiebenga A."/>
            <person name="De vries R.P."/>
            <person name="Grigoriev I.V."/>
            <person name="Mortensen U.H."/>
            <person name="Andersen M.R."/>
            <person name="Baker S.E."/>
        </authorList>
    </citation>
    <scope>NUCLEOTIDE SEQUENCE [LARGE SCALE GENOMIC DNA]</scope>
    <source>
        <strain evidence="6 7">CBS 114.51</strain>
    </source>
</reference>
<protein>
    <recommendedName>
        <fullName evidence="5">Zn(2)-C6 fungal-type domain-containing protein</fullName>
    </recommendedName>
</protein>
<feature type="domain" description="Zn(2)-C6 fungal-type" evidence="5">
    <location>
        <begin position="10"/>
        <end position="38"/>
    </location>
</feature>
<dbReference type="SUPFAM" id="SSF57701">
    <property type="entry name" value="Zn2/Cys6 DNA-binding domain"/>
    <property type="match status" value="1"/>
</dbReference>
<keyword evidence="3" id="KW-0804">Transcription</keyword>
<evidence type="ECO:0000259" key="5">
    <source>
        <dbReference type="PROSITE" id="PS50048"/>
    </source>
</evidence>
<keyword evidence="2" id="KW-0238">DNA-binding</keyword>
<evidence type="ECO:0000256" key="1">
    <source>
        <dbReference type="ARBA" id="ARBA00023015"/>
    </source>
</evidence>
<evidence type="ECO:0000313" key="7">
    <source>
        <dbReference type="Proteomes" id="UP000249497"/>
    </source>
</evidence>
<dbReference type="GO" id="GO:0000981">
    <property type="term" value="F:DNA-binding transcription factor activity, RNA polymerase II-specific"/>
    <property type="evidence" value="ECO:0007669"/>
    <property type="project" value="InterPro"/>
</dbReference>
<keyword evidence="7" id="KW-1185">Reference proteome</keyword>
<gene>
    <name evidence="6" type="ORF">BO86DRAFT_405348</name>
</gene>
<dbReference type="CDD" id="cd00067">
    <property type="entry name" value="GAL4"/>
    <property type="match status" value="1"/>
</dbReference>
<dbReference type="Pfam" id="PF11951">
    <property type="entry name" value="Fungal_trans_2"/>
    <property type="match status" value="1"/>
</dbReference>
<dbReference type="PANTHER" id="PTHR38791">
    <property type="entry name" value="ZN(II)2CYS6 TRANSCRIPTION FACTOR (EUROFUNG)-RELATED-RELATED"/>
    <property type="match status" value="1"/>
</dbReference>
<dbReference type="InterPro" id="IPR036864">
    <property type="entry name" value="Zn2-C6_fun-type_DNA-bd_sf"/>
</dbReference>
<dbReference type="GO" id="GO:0009893">
    <property type="term" value="P:positive regulation of metabolic process"/>
    <property type="evidence" value="ECO:0007669"/>
    <property type="project" value="UniProtKB-ARBA"/>
</dbReference>
<dbReference type="PROSITE" id="PS50048">
    <property type="entry name" value="ZN2_CY6_FUNGAL_2"/>
    <property type="match status" value="1"/>
</dbReference>
<accession>A0A8T8XG63</accession>
<evidence type="ECO:0000256" key="3">
    <source>
        <dbReference type="ARBA" id="ARBA00023163"/>
    </source>
</evidence>
<dbReference type="OrthoDB" id="5429770at2759"/>
<dbReference type="InterPro" id="IPR053175">
    <property type="entry name" value="DHMBA_Reg_Transcription_Factor"/>
</dbReference>
<dbReference type="PROSITE" id="PS00463">
    <property type="entry name" value="ZN2_CY6_FUNGAL_1"/>
    <property type="match status" value="1"/>
</dbReference>
<organism evidence="6 7">
    <name type="scientific">Aspergillus japonicus CBS 114.51</name>
    <dbReference type="NCBI Taxonomy" id="1448312"/>
    <lineage>
        <taxon>Eukaryota</taxon>
        <taxon>Fungi</taxon>
        <taxon>Dikarya</taxon>
        <taxon>Ascomycota</taxon>
        <taxon>Pezizomycotina</taxon>
        <taxon>Eurotiomycetes</taxon>
        <taxon>Eurotiomycetidae</taxon>
        <taxon>Eurotiales</taxon>
        <taxon>Aspergillaceae</taxon>
        <taxon>Aspergillus</taxon>
        <taxon>Aspergillus subgen. Circumdati</taxon>
    </lineage>
</organism>
<dbReference type="GO" id="GO:0008270">
    <property type="term" value="F:zinc ion binding"/>
    <property type="evidence" value="ECO:0007669"/>
    <property type="project" value="InterPro"/>
</dbReference>
<dbReference type="Pfam" id="PF00172">
    <property type="entry name" value="Zn_clus"/>
    <property type="match status" value="1"/>
</dbReference>
<dbReference type="GO" id="GO:0003677">
    <property type="term" value="F:DNA binding"/>
    <property type="evidence" value="ECO:0007669"/>
    <property type="project" value="UniProtKB-KW"/>
</dbReference>
<dbReference type="Proteomes" id="UP000249497">
    <property type="component" value="Unassembled WGS sequence"/>
</dbReference>
<dbReference type="InterPro" id="IPR001138">
    <property type="entry name" value="Zn2Cys6_DnaBD"/>
</dbReference>
<evidence type="ECO:0000256" key="4">
    <source>
        <dbReference type="ARBA" id="ARBA00023242"/>
    </source>
</evidence>
<keyword evidence="1" id="KW-0805">Transcription regulation</keyword>
<dbReference type="RefSeq" id="XP_025533150.1">
    <property type="nucleotide sequence ID" value="XM_025674076.1"/>
</dbReference>
<proteinExistence type="predicted"/>
<evidence type="ECO:0000256" key="2">
    <source>
        <dbReference type="ARBA" id="ARBA00023125"/>
    </source>
</evidence>
<evidence type="ECO:0000313" key="6">
    <source>
        <dbReference type="EMBL" id="RAH87256.1"/>
    </source>
</evidence>
<dbReference type="GeneID" id="37177768"/>
<dbReference type="EMBL" id="KZ824770">
    <property type="protein sequence ID" value="RAH87256.1"/>
    <property type="molecule type" value="Genomic_DNA"/>
</dbReference>
<dbReference type="AlphaFoldDB" id="A0A8T8XG63"/>
<name>A0A8T8XG63_ASPJA</name>
<dbReference type="InterPro" id="IPR021858">
    <property type="entry name" value="Fun_TF"/>
</dbReference>
<dbReference type="SMART" id="SM00066">
    <property type="entry name" value="GAL4"/>
    <property type="match status" value="1"/>
</dbReference>
<dbReference type="Gene3D" id="4.10.240.10">
    <property type="entry name" value="Zn(2)-C6 fungal-type DNA-binding domain"/>
    <property type="match status" value="1"/>
</dbReference>
<sequence length="525" mass="57932">MVYRGKPSKACSECRVKRRKCDFSRPACRQCLRAGARCDGYRDVESYVTFRDQTVETVGKIFSPAPGNSTLRASLPDNERISALSHGVRKADHDPWPTVTVPPEDQALHFFFHHYVVHEPGRPPSHPDCLGIIYKRATGPGYLANLIVAVGLASLAHVRNAPMLGHAASRAVSRALRDMRAALADPSSAASDQMLVAVILLALFETVTPDGDSNVGSWDRHVNGAVALIHLRGVGQLRNRIGRGIFLHARTEILINCLQRGLRVPAMLLKMMQEARHYATEHEAPASQLAELVADACAVLASCKEGSMDALNLFRCVSAILAVDTDLERWPETLPAEYEYTTCTRQSDVQDAGVCRLGRYDAYTSVDVAHTWNLQRCARILLHQAVVEVLQQLLHQQPSSLSALQPLPKPCGHLLDISSTLIEELSKDICYSVQYFLAREKAGKPRDLRAASIMPLLWPLYLAGTSHSCSDALHDWVIQKMKAIEEISGIQRAKLMAAEIRRRSPSSVLSDYQSISNAVCSIDYS</sequence>
<keyword evidence="4" id="KW-0539">Nucleus</keyword>